<evidence type="ECO:0000259" key="1">
    <source>
        <dbReference type="PROSITE" id="PS50238"/>
    </source>
</evidence>
<gene>
    <name evidence="2" type="ORF">LITE_LOCUS30252</name>
</gene>
<dbReference type="InterPro" id="IPR000198">
    <property type="entry name" value="RhoGAP_dom"/>
</dbReference>
<comment type="caution">
    <text evidence="2">The sequence shown here is derived from an EMBL/GenBank/DDBJ whole genome shotgun (WGS) entry which is preliminary data.</text>
</comment>
<dbReference type="SUPFAM" id="SSF48350">
    <property type="entry name" value="GTPase activation domain, GAP"/>
    <property type="match status" value="1"/>
</dbReference>
<organism evidence="2 3">
    <name type="scientific">Linum tenue</name>
    <dbReference type="NCBI Taxonomy" id="586396"/>
    <lineage>
        <taxon>Eukaryota</taxon>
        <taxon>Viridiplantae</taxon>
        <taxon>Streptophyta</taxon>
        <taxon>Embryophyta</taxon>
        <taxon>Tracheophyta</taxon>
        <taxon>Spermatophyta</taxon>
        <taxon>Magnoliopsida</taxon>
        <taxon>eudicotyledons</taxon>
        <taxon>Gunneridae</taxon>
        <taxon>Pentapetalae</taxon>
        <taxon>rosids</taxon>
        <taxon>fabids</taxon>
        <taxon>Malpighiales</taxon>
        <taxon>Linaceae</taxon>
        <taxon>Linum</taxon>
    </lineage>
</organism>
<sequence length="129" mass="14561">IISGLNSVHLFKDEGEKVTVQHLVSLFNQDFDASLPDGINPIDVAFLMKCYLASLPEPLTTFEHYDAIKGARSNIHAMRNILKRLPTVNYMTLEFVTALFLRVSQKSLLNKARRLCLTLSTSIHPLYSL</sequence>
<dbReference type="PANTHER" id="PTHR47367:SF1">
    <property type="entry name" value="OS07G0486500 PROTEIN"/>
    <property type="match status" value="1"/>
</dbReference>
<dbReference type="SMART" id="SM00324">
    <property type="entry name" value="RhoGAP"/>
    <property type="match status" value="1"/>
</dbReference>
<reference evidence="2" key="1">
    <citation type="submission" date="2022-08" db="EMBL/GenBank/DDBJ databases">
        <authorList>
            <person name="Gutierrez-Valencia J."/>
        </authorList>
    </citation>
    <scope>NUCLEOTIDE SEQUENCE</scope>
</reference>
<dbReference type="PROSITE" id="PS50238">
    <property type="entry name" value="RHOGAP"/>
    <property type="match status" value="1"/>
</dbReference>
<feature type="non-terminal residue" evidence="2">
    <location>
        <position position="1"/>
    </location>
</feature>
<name>A0AAV0MTJ6_9ROSI</name>
<dbReference type="Pfam" id="PF00620">
    <property type="entry name" value="RhoGAP"/>
    <property type="match status" value="1"/>
</dbReference>
<feature type="domain" description="Rho-GAP" evidence="1">
    <location>
        <begin position="1"/>
        <end position="129"/>
    </location>
</feature>
<dbReference type="PANTHER" id="PTHR47367">
    <property type="entry name" value="AUXIN-REGULATED PROTEIN-LIKE"/>
    <property type="match status" value="1"/>
</dbReference>
<dbReference type="InterPro" id="IPR008936">
    <property type="entry name" value="Rho_GTPase_activation_prot"/>
</dbReference>
<dbReference type="Gene3D" id="1.10.555.10">
    <property type="entry name" value="Rho GTPase activation protein"/>
    <property type="match status" value="1"/>
</dbReference>
<evidence type="ECO:0000313" key="2">
    <source>
        <dbReference type="EMBL" id="CAI0449627.1"/>
    </source>
</evidence>
<protein>
    <recommendedName>
        <fullName evidence="1">Rho-GAP domain-containing protein</fullName>
    </recommendedName>
</protein>
<dbReference type="Proteomes" id="UP001154282">
    <property type="component" value="Unassembled WGS sequence"/>
</dbReference>
<keyword evidence="3" id="KW-1185">Reference proteome</keyword>
<dbReference type="GO" id="GO:0007165">
    <property type="term" value="P:signal transduction"/>
    <property type="evidence" value="ECO:0007669"/>
    <property type="project" value="InterPro"/>
</dbReference>
<dbReference type="CDD" id="cd00159">
    <property type="entry name" value="RhoGAP"/>
    <property type="match status" value="1"/>
</dbReference>
<dbReference type="EMBL" id="CAMGYJ010000007">
    <property type="protein sequence ID" value="CAI0449627.1"/>
    <property type="molecule type" value="Genomic_DNA"/>
</dbReference>
<accession>A0AAV0MTJ6</accession>
<evidence type="ECO:0000313" key="3">
    <source>
        <dbReference type="Proteomes" id="UP001154282"/>
    </source>
</evidence>
<proteinExistence type="predicted"/>
<dbReference type="AlphaFoldDB" id="A0AAV0MTJ6"/>